<dbReference type="EMBL" id="QWIR01000221">
    <property type="protein sequence ID" value="RMY82273.1"/>
    <property type="molecule type" value="Genomic_DNA"/>
</dbReference>
<dbReference type="Pfam" id="PF06101">
    <property type="entry name" value="Vps62"/>
    <property type="match status" value="1"/>
</dbReference>
<evidence type="ECO:0008006" key="4">
    <source>
        <dbReference type="Google" id="ProtNLM"/>
    </source>
</evidence>
<organism evidence="2 3">
    <name type="scientific">Hortaea werneckii</name>
    <name type="common">Black yeast</name>
    <name type="synonym">Cladosporium werneckii</name>
    <dbReference type="NCBI Taxonomy" id="91943"/>
    <lineage>
        <taxon>Eukaryota</taxon>
        <taxon>Fungi</taxon>
        <taxon>Dikarya</taxon>
        <taxon>Ascomycota</taxon>
        <taxon>Pezizomycotina</taxon>
        <taxon>Dothideomycetes</taxon>
        <taxon>Dothideomycetidae</taxon>
        <taxon>Mycosphaerellales</taxon>
        <taxon>Teratosphaeriaceae</taxon>
        <taxon>Hortaea</taxon>
    </lineage>
</organism>
<dbReference type="PANTHER" id="PTHR48174">
    <property type="entry name" value="DUF946 FAMILY PROTEIN"/>
    <property type="match status" value="1"/>
</dbReference>
<feature type="chain" id="PRO_5018222335" description="Vacuolar protein sorting-associated protein 62" evidence="1">
    <location>
        <begin position="19"/>
        <end position="342"/>
    </location>
</feature>
<evidence type="ECO:0000256" key="1">
    <source>
        <dbReference type="SAM" id="SignalP"/>
    </source>
</evidence>
<comment type="caution">
    <text evidence="2">The sequence shown here is derived from an EMBL/GenBank/DDBJ whole genome shotgun (WGS) entry which is preliminary data.</text>
</comment>
<gene>
    <name evidence="2" type="ORF">D0861_07970</name>
</gene>
<dbReference type="VEuPathDB" id="FungiDB:BTJ68_09482"/>
<name>A0A3M7F0L3_HORWE</name>
<dbReference type="AlphaFoldDB" id="A0A3M7F0L3"/>
<dbReference type="InterPro" id="IPR009291">
    <property type="entry name" value="Vps62"/>
</dbReference>
<proteinExistence type="predicted"/>
<keyword evidence="1" id="KW-0732">Signal</keyword>
<reference evidence="2 3" key="1">
    <citation type="journal article" date="2018" name="BMC Genomics">
        <title>Genomic evidence for intraspecific hybridization in a clonal and extremely halotolerant yeast.</title>
        <authorList>
            <person name="Gostincar C."/>
            <person name="Stajich J.E."/>
            <person name="Zupancic J."/>
            <person name="Zalar P."/>
            <person name="Gunde-Cimerman N."/>
        </authorList>
    </citation>
    <scope>NUCLEOTIDE SEQUENCE [LARGE SCALE GENOMIC DNA]</scope>
    <source>
        <strain evidence="2 3">EXF-2788</strain>
    </source>
</reference>
<accession>A0A3M7F0L3</accession>
<dbReference type="OrthoDB" id="188042at2759"/>
<dbReference type="Proteomes" id="UP000268823">
    <property type="component" value="Unassembled WGS sequence"/>
</dbReference>
<sequence>MFLCALLAFFALIFSSNCARCEKRADVESVLSYVMDYAPVVHLHTADAYRPAGIEQHLEHIQPEVDHVSVSEAPSPLTLENLSSLNDSGGEDVYLTSADNVEDYPDWLFGAEPNSSGKPEGAVSCAVIVNDKGNGLVDAFYMYLYSFDFGGVYLDFLNVGKHVGDWEQNMIRFQDGVPQYIWYSQHSNGEAFEFDVTGKYNGTEHPVAYSANGTLPFMLSSTGDHAHAIPNLDLDDGIVEDHTEKGPIWDPTLSAYYYSYNASSETFAAYGNSTPVDWLYFKGNWGDEQYRDSDDLQKCFLDIDGLCKYTNGPTGPLDKQLDREEVCPDNGIPCILRKELGP</sequence>
<dbReference type="PANTHER" id="PTHR48174:SF5">
    <property type="entry name" value="VACUOLAR PROTEIN SORTING-ASSOCIATED PROTEIN 62"/>
    <property type="match status" value="1"/>
</dbReference>
<evidence type="ECO:0000313" key="3">
    <source>
        <dbReference type="Proteomes" id="UP000268823"/>
    </source>
</evidence>
<protein>
    <recommendedName>
        <fullName evidence="4">Vacuolar protein sorting-associated protein 62</fullName>
    </recommendedName>
</protein>
<evidence type="ECO:0000313" key="2">
    <source>
        <dbReference type="EMBL" id="RMY82273.1"/>
    </source>
</evidence>
<feature type="signal peptide" evidence="1">
    <location>
        <begin position="1"/>
        <end position="18"/>
    </location>
</feature>